<dbReference type="RefSeq" id="WP_090266230.1">
    <property type="nucleotide sequence ID" value="NZ_FNDS01000010.1"/>
</dbReference>
<protein>
    <recommendedName>
        <fullName evidence="4">Fap system outer membrane protein</fullName>
    </recommendedName>
</protein>
<accession>A0A1G8L118</accession>
<evidence type="ECO:0000313" key="3">
    <source>
        <dbReference type="Proteomes" id="UP000199636"/>
    </source>
</evidence>
<name>A0A1G8L118_9PSED</name>
<dbReference type="STRING" id="428992.SAMN05216272_11082"/>
<feature type="signal peptide" evidence="1">
    <location>
        <begin position="1"/>
        <end position="20"/>
    </location>
</feature>
<dbReference type="AlphaFoldDB" id="A0A1G8L118"/>
<organism evidence="2 3">
    <name type="scientific">Pseudomonas panipatensis</name>
    <dbReference type="NCBI Taxonomy" id="428992"/>
    <lineage>
        <taxon>Bacteria</taxon>
        <taxon>Pseudomonadati</taxon>
        <taxon>Pseudomonadota</taxon>
        <taxon>Gammaproteobacteria</taxon>
        <taxon>Pseudomonadales</taxon>
        <taxon>Pseudomonadaceae</taxon>
        <taxon>Pseudomonas</taxon>
    </lineage>
</organism>
<proteinExistence type="predicted"/>
<evidence type="ECO:0000256" key="1">
    <source>
        <dbReference type="SAM" id="SignalP"/>
    </source>
</evidence>
<dbReference type="Proteomes" id="UP000199636">
    <property type="component" value="Unassembled WGS sequence"/>
</dbReference>
<keyword evidence="1" id="KW-0732">Signal</keyword>
<feature type="chain" id="PRO_5011758660" description="Fap system outer membrane protein" evidence="1">
    <location>
        <begin position="21"/>
        <end position="244"/>
    </location>
</feature>
<gene>
    <name evidence="2" type="ORF">SAMN05216272_11082</name>
</gene>
<dbReference type="OrthoDB" id="5585636at2"/>
<sequence length="244" mass="24882">MKLIPWISAACIATCLPLQASVLRPVELSDQEMSQLRGRYVMPGRVISFGIVMSSTWKNAAGDNIGAKVAMQVQQSTIKPQFYVTTISQTGNGSTPAAGNGSISGGAGLSQTQGVTQSVRSAGNFNSAYNNVSIDVSEANQAPAAITPAGQALTQPITASNGAGSVTVTSGNGGLQMAILANGQGNSLQQIGAGNLLQAANLVGSRNDVQNIAALSVVLSNNQPSVGSLNCNLDQLRNLRPSGL</sequence>
<keyword evidence="3" id="KW-1185">Reference proteome</keyword>
<evidence type="ECO:0008006" key="4">
    <source>
        <dbReference type="Google" id="ProtNLM"/>
    </source>
</evidence>
<evidence type="ECO:0000313" key="2">
    <source>
        <dbReference type="EMBL" id="SDI49311.1"/>
    </source>
</evidence>
<dbReference type="EMBL" id="FNDS01000010">
    <property type="protein sequence ID" value="SDI49311.1"/>
    <property type="molecule type" value="Genomic_DNA"/>
</dbReference>
<reference evidence="3" key="1">
    <citation type="submission" date="2016-10" db="EMBL/GenBank/DDBJ databases">
        <authorList>
            <person name="Varghese N."/>
            <person name="Submissions S."/>
        </authorList>
    </citation>
    <scope>NUCLEOTIDE SEQUENCE [LARGE SCALE GENOMIC DNA]</scope>
    <source>
        <strain evidence="3">CCM 7469</strain>
    </source>
</reference>